<evidence type="ECO:0000259" key="9">
    <source>
        <dbReference type="PROSITE" id="PS51192"/>
    </source>
</evidence>
<dbReference type="Pfam" id="PF00271">
    <property type="entry name" value="Helicase_C"/>
    <property type="match status" value="1"/>
</dbReference>
<dbReference type="Pfam" id="PF00270">
    <property type="entry name" value="DEAD"/>
    <property type="match status" value="1"/>
</dbReference>
<organism evidence="11 12">
    <name type="scientific">Meloidogyne hapla</name>
    <name type="common">Root-knot nematode worm</name>
    <dbReference type="NCBI Taxonomy" id="6305"/>
    <lineage>
        <taxon>Eukaryota</taxon>
        <taxon>Metazoa</taxon>
        <taxon>Ecdysozoa</taxon>
        <taxon>Nematoda</taxon>
        <taxon>Chromadorea</taxon>
        <taxon>Rhabditida</taxon>
        <taxon>Tylenchina</taxon>
        <taxon>Tylenchomorpha</taxon>
        <taxon>Tylenchoidea</taxon>
        <taxon>Meloidogynidae</taxon>
        <taxon>Meloidogyninae</taxon>
        <taxon>Meloidogyne</taxon>
    </lineage>
</organism>
<dbReference type="SMART" id="SM00487">
    <property type="entry name" value="DEXDc"/>
    <property type="match status" value="1"/>
</dbReference>
<evidence type="ECO:0000313" key="11">
    <source>
        <dbReference type="Proteomes" id="UP000095281"/>
    </source>
</evidence>
<dbReference type="PANTHER" id="PTHR18934:SF99">
    <property type="entry name" value="ATP-DEPENDENT RNA HELICASE DHX37-RELATED"/>
    <property type="match status" value="1"/>
</dbReference>
<dbReference type="WBParaSite" id="MhA1_Contig3094.frz3.gene1">
    <property type="protein sequence ID" value="MhA1_Contig3094.frz3.gene1"/>
    <property type="gene ID" value="MhA1_Contig3094.frz3.gene1"/>
</dbReference>
<accession>A0A1I8BLN3</accession>
<feature type="coiled-coil region" evidence="8">
    <location>
        <begin position="8"/>
        <end position="35"/>
    </location>
</feature>
<evidence type="ECO:0000259" key="10">
    <source>
        <dbReference type="PROSITE" id="PS51194"/>
    </source>
</evidence>
<evidence type="ECO:0000256" key="1">
    <source>
        <dbReference type="ARBA" id="ARBA00008792"/>
    </source>
</evidence>
<dbReference type="GO" id="GO:0003724">
    <property type="term" value="F:RNA helicase activity"/>
    <property type="evidence" value="ECO:0007669"/>
    <property type="project" value="UniProtKB-EC"/>
</dbReference>
<sequence>MSDPLPERKINKKRLENLERLKKKQELKISKNKQKKSAQLAARKVVKETLLFVYFRENLFLGSCNFISWIGSARNCSILCLQKIPMIQRCKFLSIPNILYSLIRGKLRSSFPKRLRCVSEEQFTEINDDETKQRGYIETDDSSAEECDNEQILIPDNSREIEKMHAGQLQTAEEFLHQEQRCKQTAKLYKILSCIKGAPIFVQRTEIIQEKRQKLPIICEEQPIVEAINENPVVIICGETGSGKTTQVPQFLYEAGYISNGHLIGITEPRRIAAISMASRVGDELGMPEISSYQIRYEGNKTDLTRILFMTDGVLLKELQTDCTLSRYSVIIIDEAHERSIYSDVLIGLLSRICMARLRKQYPLKLVIMSATLRLDDFLQNRLFPHIHPKVVKVDSRQFPVAIYSERRTPENYLEAAFKKICKIHEQYPPGDILKSEKIKLDQKMKRRNRQQKIPDEVIDYDEFSFFDMDDDCEDFDEVSLEDDSDLSENKFPPLKCLPLYSMLPKHLQRKVFEERSNKEHDFRFAFSLLTGKFSLGNKIVYFSNLIHHPIHLHKNSRMCIISTNVAETSLTIPNIRYVVDSGKEKRRDFDPVTGVSRFVVDWCSKASANQRSGRAGRDDLGQITPLGYSLVQLPLAPAFAKMIIMSFHEGLLPYTITLVSALSVREPLIPVSVIREATVEDTQKRMEEILKQRKLWCSFGEAKLFGDHTVLLNVIGAADYEEVSLFY</sequence>
<evidence type="ECO:0000256" key="4">
    <source>
        <dbReference type="ARBA" id="ARBA00022801"/>
    </source>
</evidence>
<dbReference type="GO" id="GO:0003723">
    <property type="term" value="F:RNA binding"/>
    <property type="evidence" value="ECO:0007669"/>
    <property type="project" value="TreeGrafter"/>
</dbReference>
<dbReference type="GO" id="GO:0005730">
    <property type="term" value="C:nucleolus"/>
    <property type="evidence" value="ECO:0007669"/>
    <property type="project" value="TreeGrafter"/>
</dbReference>
<name>A0A1I8BLN3_MELHA</name>
<dbReference type="SMART" id="SM00490">
    <property type="entry name" value="HELICc"/>
    <property type="match status" value="1"/>
</dbReference>
<evidence type="ECO:0000256" key="2">
    <source>
        <dbReference type="ARBA" id="ARBA00012552"/>
    </source>
</evidence>
<dbReference type="PANTHER" id="PTHR18934">
    <property type="entry name" value="ATP-DEPENDENT RNA HELICASE"/>
    <property type="match status" value="1"/>
</dbReference>
<dbReference type="SMART" id="SM00382">
    <property type="entry name" value="AAA"/>
    <property type="match status" value="1"/>
</dbReference>
<dbReference type="AlphaFoldDB" id="A0A1I8BLN3"/>
<keyword evidence="6" id="KW-0067">ATP-binding</keyword>
<dbReference type="InterPro" id="IPR027417">
    <property type="entry name" value="P-loop_NTPase"/>
</dbReference>
<evidence type="ECO:0000256" key="7">
    <source>
        <dbReference type="ARBA" id="ARBA00047984"/>
    </source>
</evidence>
<protein>
    <recommendedName>
        <fullName evidence="2">RNA helicase</fullName>
        <ecNumber evidence="2">3.6.4.13</ecNumber>
    </recommendedName>
</protein>
<dbReference type="InterPro" id="IPR014001">
    <property type="entry name" value="Helicase_ATP-bd"/>
</dbReference>
<dbReference type="InterPro" id="IPR002464">
    <property type="entry name" value="DNA/RNA_helicase_DEAH_CS"/>
</dbReference>
<proteinExistence type="inferred from homology"/>
<dbReference type="SUPFAM" id="SSF52540">
    <property type="entry name" value="P-loop containing nucleoside triphosphate hydrolases"/>
    <property type="match status" value="1"/>
</dbReference>
<dbReference type="Proteomes" id="UP000095281">
    <property type="component" value="Unplaced"/>
</dbReference>
<comment type="similarity">
    <text evidence="1">Belongs to the DEAD box helicase family. DEAH subfamily.</text>
</comment>
<keyword evidence="11" id="KW-1185">Reference proteome</keyword>
<dbReference type="EC" id="3.6.4.13" evidence="2"/>
<dbReference type="PROSITE" id="PS00690">
    <property type="entry name" value="DEAH_ATP_HELICASE"/>
    <property type="match status" value="1"/>
</dbReference>
<dbReference type="PROSITE" id="PS51194">
    <property type="entry name" value="HELICASE_CTER"/>
    <property type="match status" value="1"/>
</dbReference>
<dbReference type="Gene3D" id="3.40.50.300">
    <property type="entry name" value="P-loop containing nucleotide triphosphate hydrolases"/>
    <property type="match status" value="2"/>
</dbReference>
<dbReference type="SMART" id="SM00847">
    <property type="entry name" value="HA2"/>
    <property type="match status" value="1"/>
</dbReference>
<evidence type="ECO:0000256" key="3">
    <source>
        <dbReference type="ARBA" id="ARBA00022741"/>
    </source>
</evidence>
<keyword evidence="4" id="KW-0378">Hydrolase</keyword>
<keyword evidence="5" id="KW-0347">Helicase</keyword>
<dbReference type="FunFam" id="3.40.50.300:FF:000637">
    <property type="entry name" value="ATP-dependent RNA helicase DHX37/DHR1"/>
    <property type="match status" value="1"/>
</dbReference>
<dbReference type="GO" id="GO:0005524">
    <property type="term" value="F:ATP binding"/>
    <property type="evidence" value="ECO:0007669"/>
    <property type="project" value="UniProtKB-KW"/>
</dbReference>
<dbReference type="Pfam" id="PF21010">
    <property type="entry name" value="HA2_C"/>
    <property type="match status" value="1"/>
</dbReference>
<keyword evidence="3" id="KW-0547">Nucleotide-binding</keyword>
<dbReference type="InterPro" id="IPR003593">
    <property type="entry name" value="AAA+_ATPase"/>
</dbReference>
<dbReference type="InterPro" id="IPR011545">
    <property type="entry name" value="DEAD/DEAH_box_helicase_dom"/>
</dbReference>
<dbReference type="InterPro" id="IPR001650">
    <property type="entry name" value="Helicase_C-like"/>
</dbReference>
<dbReference type="CDD" id="cd18791">
    <property type="entry name" value="SF2_C_RHA"/>
    <property type="match status" value="1"/>
</dbReference>
<feature type="domain" description="Helicase C-terminal" evidence="10">
    <location>
        <begin position="440"/>
        <end position="664"/>
    </location>
</feature>
<reference evidence="12" key="1">
    <citation type="submission" date="2016-11" db="UniProtKB">
        <authorList>
            <consortium name="WormBaseParasite"/>
        </authorList>
    </citation>
    <scope>IDENTIFICATION</scope>
</reference>
<evidence type="ECO:0000256" key="8">
    <source>
        <dbReference type="SAM" id="Coils"/>
    </source>
</evidence>
<feature type="domain" description="Helicase ATP-binding" evidence="9">
    <location>
        <begin position="225"/>
        <end position="391"/>
    </location>
</feature>
<dbReference type="InterPro" id="IPR007502">
    <property type="entry name" value="Helicase-assoc_dom"/>
</dbReference>
<dbReference type="PROSITE" id="PS51192">
    <property type="entry name" value="HELICASE_ATP_BIND_1"/>
    <property type="match status" value="1"/>
</dbReference>
<dbReference type="GO" id="GO:0000462">
    <property type="term" value="P:maturation of SSU-rRNA from tricistronic rRNA transcript (SSU-rRNA, 5.8S rRNA, LSU-rRNA)"/>
    <property type="evidence" value="ECO:0007669"/>
    <property type="project" value="TreeGrafter"/>
</dbReference>
<dbReference type="GO" id="GO:0016787">
    <property type="term" value="F:hydrolase activity"/>
    <property type="evidence" value="ECO:0007669"/>
    <property type="project" value="UniProtKB-KW"/>
</dbReference>
<keyword evidence="8" id="KW-0175">Coiled coil</keyword>
<evidence type="ECO:0000313" key="12">
    <source>
        <dbReference type="WBParaSite" id="MhA1_Contig3094.frz3.gene1"/>
    </source>
</evidence>
<evidence type="ECO:0000256" key="5">
    <source>
        <dbReference type="ARBA" id="ARBA00022806"/>
    </source>
</evidence>
<comment type="catalytic activity">
    <reaction evidence="7">
        <text>ATP + H2O = ADP + phosphate + H(+)</text>
        <dbReference type="Rhea" id="RHEA:13065"/>
        <dbReference type="ChEBI" id="CHEBI:15377"/>
        <dbReference type="ChEBI" id="CHEBI:15378"/>
        <dbReference type="ChEBI" id="CHEBI:30616"/>
        <dbReference type="ChEBI" id="CHEBI:43474"/>
        <dbReference type="ChEBI" id="CHEBI:456216"/>
        <dbReference type="EC" id="3.6.4.13"/>
    </reaction>
</comment>
<evidence type="ECO:0000256" key="6">
    <source>
        <dbReference type="ARBA" id="ARBA00022840"/>
    </source>
</evidence>